<dbReference type="Proteomes" id="UP001283361">
    <property type="component" value="Unassembled WGS sequence"/>
</dbReference>
<gene>
    <name evidence="1" type="ORF">RRG08_049073</name>
</gene>
<evidence type="ECO:0000313" key="1">
    <source>
        <dbReference type="EMBL" id="KAK3783938.1"/>
    </source>
</evidence>
<accession>A0AAE1A9R3</accession>
<reference evidence="1" key="1">
    <citation type="journal article" date="2023" name="G3 (Bethesda)">
        <title>A reference genome for the long-term kleptoplast-retaining sea slug Elysia crispata morphotype clarki.</title>
        <authorList>
            <person name="Eastman K.E."/>
            <person name="Pendleton A.L."/>
            <person name="Shaikh M.A."/>
            <person name="Suttiyut T."/>
            <person name="Ogas R."/>
            <person name="Tomko P."/>
            <person name="Gavelis G."/>
            <person name="Widhalm J.R."/>
            <person name="Wisecaver J.H."/>
        </authorList>
    </citation>
    <scope>NUCLEOTIDE SEQUENCE</scope>
    <source>
        <strain evidence="1">ECLA1</strain>
    </source>
</reference>
<organism evidence="1 2">
    <name type="scientific">Elysia crispata</name>
    <name type="common">lettuce slug</name>
    <dbReference type="NCBI Taxonomy" id="231223"/>
    <lineage>
        <taxon>Eukaryota</taxon>
        <taxon>Metazoa</taxon>
        <taxon>Spiralia</taxon>
        <taxon>Lophotrochozoa</taxon>
        <taxon>Mollusca</taxon>
        <taxon>Gastropoda</taxon>
        <taxon>Heterobranchia</taxon>
        <taxon>Euthyneura</taxon>
        <taxon>Panpulmonata</taxon>
        <taxon>Sacoglossa</taxon>
        <taxon>Placobranchoidea</taxon>
        <taxon>Plakobranchidae</taxon>
        <taxon>Elysia</taxon>
    </lineage>
</organism>
<evidence type="ECO:0000313" key="2">
    <source>
        <dbReference type="Proteomes" id="UP001283361"/>
    </source>
</evidence>
<protein>
    <submittedName>
        <fullName evidence="1">Uncharacterized protein</fullName>
    </submittedName>
</protein>
<proteinExistence type="predicted"/>
<sequence length="111" mass="12395">MKIKDQRFRLITVGPPTAICHVNHREISQSSTFLCFFQTSLSECGLVSRRGLCCQCESHPHEDANLLGRQSNKELLSLTPRALASVSPSSRVWSLYRTGSTGEVTQQPRYG</sequence>
<dbReference type="EMBL" id="JAWDGP010002325">
    <property type="protein sequence ID" value="KAK3783938.1"/>
    <property type="molecule type" value="Genomic_DNA"/>
</dbReference>
<name>A0AAE1A9R3_9GAST</name>
<comment type="caution">
    <text evidence="1">The sequence shown here is derived from an EMBL/GenBank/DDBJ whole genome shotgun (WGS) entry which is preliminary data.</text>
</comment>
<dbReference type="AlphaFoldDB" id="A0AAE1A9R3"/>
<keyword evidence="2" id="KW-1185">Reference proteome</keyword>